<keyword evidence="3" id="KW-1015">Disulfide bond</keyword>
<feature type="chain" id="PRO_5045209372" evidence="5">
    <location>
        <begin position="26"/>
        <end position="380"/>
    </location>
</feature>
<keyword evidence="5" id="KW-0732">Signal</keyword>
<dbReference type="SUPFAM" id="SSF52833">
    <property type="entry name" value="Thioredoxin-like"/>
    <property type="match status" value="1"/>
</dbReference>
<dbReference type="PROSITE" id="PS51352">
    <property type="entry name" value="THIOREDOXIN_2"/>
    <property type="match status" value="1"/>
</dbReference>
<dbReference type="InterPro" id="IPR036249">
    <property type="entry name" value="Thioredoxin-like_sf"/>
</dbReference>
<keyword evidence="8" id="KW-1185">Reference proteome</keyword>
<accession>A0ABT3IRQ6</accession>
<gene>
    <name evidence="7" type="ORF">OL497_22190</name>
</gene>
<evidence type="ECO:0000256" key="4">
    <source>
        <dbReference type="ARBA" id="ARBA00023284"/>
    </source>
</evidence>
<evidence type="ECO:0000256" key="5">
    <source>
        <dbReference type="SAM" id="SignalP"/>
    </source>
</evidence>
<dbReference type="RefSeq" id="WP_264733444.1">
    <property type="nucleotide sequence ID" value="NZ_JAPDNR010000001.1"/>
</dbReference>
<keyword evidence="4" id="KW-0676">Redox-active center</keyword>
<dbReference type="PROSITE" id="PS00194">
    <property type="entry name" value="THIOREDOXIN_1"/>
    <property type="match status" value="1"/>
</dbReference>
<dbReference type="InterPro" id="IPR017937">
    <property type="entry name" value="Thioredoxin_CS"/>
</dbReference>
<evidence type="ECO:0000259" key="6">
    <source>
        <dbReference type="PROSITE" id="PS51352"/>
    </source>
</evidence>
<protein>
    <submittedName>
        <fullName evidence="7">AhpC/TSA family protein</fullName>
    </submittedName>
</protein>
<dbReference type="Pfam" id="PF14289">
    <property type="entry name" value="DUF4369"/>
    <property type="match status" value="1"/>
</dbReference>
<dbReference type="EMBL" id="JAPDNS010000002">
    <property type="protein sequence ID" value="MCW3486629.1"/>
    <property type="molecule type" value="Genomic_DNA"/>
</dbReference>
<comment type="caution">
    <text evidence="7">The sequence shown here is derived from an EMBL/GenBank/DDBJ whole genome shotgun (WGS) entry which is preliminary data.</text>
</comment>
<keyword evidence="2" id="KW-0201">Cytochrome c-type biogenesis</keyword>
<dbReference type="PANTHER" id="PTHR42852">
    <property type="entry name" value="THIOL:DISULFIDE INTERCHANGE PROTEIN DSBE"/>
    <property type="match status" value="1"/>
</dbReference>
<name>A0ABT3IRQ6_9BACT</name>
<dbReference type="CDD" id="cd02966">
    <property type="entry name" value="TlpA_like_family"/>
    <property type="match status" value="1"/>
</dbReference>
<dbReference type="Pfam" id="PF00578">
    <property type="entry name" value="AhpC-TSA"/>
    <property type="match status" value="1"/>
</dbReference>
<feature type="domain" description="Thioredoxin" evidence="6">
    <location>
        <begin position="242"/>
        <end position="380"/>
    </location>
</feature>
<dbReference type="InterPro" id="IPR050553">
    <property type="entry name" value="Thioredoxin_ResA/DsbE_sf"/>
</dbReference>
<evidence type="ECO:0000256" key="1">
    <source>
        <dbReference type="ARBA" id="ARBA00004196"/>
    </source>
</evidence>
<feature type="signal peptide" evidence="5">
    <location>
        <begin position="1"/>
        <end position="25"/>
    </location>
</feature>
<evidence type="ECO:0000256" key="3">
    <source>
        <dbReference type="ARBA" id="ARBA00023157"/>
    </source>
</evidence>
<reference evidence="7 8" key="1">
    <citation type="submission" date="2022-10" db="EMBL/GenBank/DDBJ databases">
        <title>Chitinophaga nivalis PC15 sp. nov., isolated from Pyeongchang county, South Korea.</title>
        <authorList>
            <person name="Trinh H.N."/>
        </authorList>
    </citation>
    <scope>NUCLEOTIDE SEQUENCE [LARGE SCALE GENOMIC DNA]</scope>
    <source>
        <strain evidence="7 8">PC14</strain>
    </source>
</reference>
<sequence>MRTHLIQRAALLALLLAGGLQTAIAQQSFTIKGKISGATTGKLMLSYRQGDDNVEDSVLLTNGSFTLKGKAGEPTRASLQLKPLQEEEGPMTYERYMKRDIQDFYLESGNIVLSGKNVKTAVITGGATQKEYTALQHQLKKVTAPEKEIETAYTKYYATKDTAGMKRMEERVRELRNTRKEIENDFIKKYPDSYVALDLVRYRSGAMNLPEIEPLLGQLSARMRSSASGQKLADRIALAKKLSVGNDAIEFTQRDTADHPVSLSSLRGKYVLLDFWASWCGPCRAENPNVKKAYDAFKDKNFVILAVSLDDKRDNWLKAIHDDNMPWIHVSDLRGWKNEVARQYGVNAIPQNLLLSPEGKIIAKNLRGEALAKTLETTLK</sequence>
<dbReference type="InterPro" id="IPR025380">
    <property type="entry name" value="DUF4369"/>
</dbReference>
<evidence type="ECO:0000313" key="8">
    <source>
        <dbReference type="Proteomes" id="UP001207742"/>
    </source>
</evidence>
<dbReference type="InterPro" id="IPR000866">
    <property type="entry name" value="AhpC/TSA"/>
</dbReference>
<dbReference type="PANTHER" id="PTHR42852:SF6">
    <property type="entry name" value="THIOL:DISULFIDE INTERCHANGE PROTEIN DSBE"/>
    <property type="match status" value="1"/>
</dbReference>
<proteinExistence type="predicted"/>
<dbReference type="Gene3D" id="3.40.30.10">
    <property type="entry name" value="Glutaredoxin"/>
    <property type="match status" value="1"/>
</dbReference>
<comment type="subcellular location">
    <subcellularLocation>
        <location evidence="1">Cell envelope</location>
    </subcellularLocation>
</comment>
<dbReference type="Proteomes" id="UP001207742">
    <property type="component" value="Unassembled WGS sequence"/>
</dbReference>
<organism evidence="7 8">
    <name type="scientific">Chitinophaga nivalis</name>
    <dbReference type="NCBI Taxonomy" id="2991709"/>
    <lineage>
        <taxon>Bacteria</taxon>
        <taxon>Pseudomonadati</taxon>
        <taxon>Bacteroidota</taxon>
        <taxon>Chitinophagia</taxon>
        <taxon>Chitinophagales</taxon>
        <taxon>Chitinophagaceae</taxon>
        <taxon>Chitinophaga</taxon>
    </lineage>
</organism>
<evidence type="ECO:0000313" key="7">
    <source>
        <dbReference type="EMBL" id="MCW3486629.1"/>
    </source>
</evidence>
<evidence type="ECO:0000256" key="2">
    <source>
        <dbReference type="ARBA" id="ARBA00022748"/>
    </source>
</evidence>
<dbReference type="InterPro" id="IPR013766">
    <property type="entry name" value="Thioredoxin_domain"/>
</dbReference>